<gene>
    <name evidence="7" type="ORF">HDF22_004866</name>
</gene>
<evidence type="ECO:0000256" key="5">
    <source>
        <dbReference type="ARBA" id="ARBA00023004"/>
    </source>
</evidence>
<dbReference type="AlphaFoldDB" id="A0A841JHS9"/>
<dbReference type="SUPFAM" id="SSF54909">
    <property type="entry name" value="Dimeric alpha+beta barrel"/>
    <property type="match status" value="1"/>
</dbReference>
<dbReference type="EMBL" id="JACHCA010000016">
    <property type="protein sequence ID" value="MBB6130723.1"/>
    <property type="molecule type" value="Genomic_DNA"/>
</dbReference>
<feature type="domain" description="Dyp-type peroxidase N-terminal" evidence="6">
    <location>
        <begin position="12"/>
        <end position="137"/>
    </location>
</feature>
<organism evidence="7 8">
    <name type="scientific">Mucilaginibacter lappiensis</name>
    <dbReference type="NCBI Taxonomy" id="354630"/>
    <lineage>
        <taxon>Bacteria</taxon>
        <taxon>Pseudomonadati</taxon>
        <taxon>Bacteroidota</taxon>
        <taxon>Sphingobacteriia</taxon>
        <taxon>Sphingobacteriales</taxon>
        <taxon>Sphingobacteriaceae</taxon>
        <taxon>Mucilaginibacter</taxon>
    </lineage>
</organism>
<sequence>MKPDSQNVTDYTNNNTIFMVWSFKDNPEVKEAFGQLCKLIINLNNSANIRFPVSRASCVMGIGHDAWLGLGLPVPLPKELANFAPIVGNKHTAVSSKGDLHFHIRADNTSICYDMAAEISNILSPVAISTEEIHGFRY</sequence>
<keyword evidence="3" id="KW-0479">Metal-binding</keyword>
<dbReference type="Pfam" id="PF04261">
    <property type="entry name" value="Dyp_perox_N"/>
    <property type="match status" value="1"/>
</dbReference>
<accession>A0A841JHS9</accession>
<evidence type="ECO:0000256" key="3">
    <source>
        <dbReference type="ARBA" id="ARBA00022723"/>
    </source>
</evidence>
<evidence type="ECO:0000256" key="1">
    <source>
        <dbReference type="ARBA" id="ARBA00001970"/>
    </source>
</evidence>
<dbReference type="PROSITE" id="PS51404">
    <property type="entry name" value="DYP_PEROXIDASE"/>
    <property type="match status" value="1"/>
</dbReference>
<dbReference type="GO" id="GO:0004601">
    <property type="term" value="F:peroxidase activity"/>
    <property type="evidence" value="ECO:0007669"/>
    <property type="project" value="UniProtKB-KW"/>
</dbReference>
<dbReference type="RefSeq" id="WP_221276146.1">
    <property type="nucleotide sequence ID" value="NZ_JACHCA010000016.1"/>
</dbReference>
<dbReference type="InterPro" id="IPR048327">
    <property type="entry name" value="Dyp_perox_N"/>
</dbReference>
<dbReference type="GO" id="GO:0020037">
    <property type="term" value="F:heme binding"/>
    <property type="evidence" value="ECO:0007669"/>
    <property type="project" value="InterPro"/>
</dbReference>
<proteinExistence type="predicted"/>
<keyword evidence="5" id="KW-0408">Iron</keyword>
<evidence type="ECO:0000313" key="7">
    <source>
        <dbReference type="EMBL" id="MBB6130723.1"/>
    </source>
</evidence>
<dbReference type="InterPro" id="IPR011008">
    <property type="entry name" value="Dimeric_a/b-barrel"/>
</dbReference>
<name>A0A841JHS9_9SPHI</name>
<keyword evidence="2 7" id="KW-0575">Peroxidase</keyword>
<dbReference type="InterPro" id="IPR006314">
    <property type="entry name" value="Dyp_peroxidase"/>
</dbReference>
<evidence type="ECO:0000256" key="2">
    <source>
        <dbReference type="ARBA" id="ARBA00022559"/>
    </source>
</evidence>
<evidence type="ECO:0000259" key="6">
    <source>
        <dbReference type="Pfam" id="PF04261"/>
    </source>
</evidence>
<dbReference type="GO" id="GO:0046872">
    <property type="term" value="F:metal ion binding"/>
    <property type="evidence" value="ECO:0007669"/>
    <property type="project" value="UniProtKB-KW"/>
</dbReference>
<dbReference type="Proteomes" id="UP000548326">
    <property type="component" value="Unassembled WGS sequence"/>
</dbReference>
<keyword evidence="4" id="KW-0560">Oxidoreductase</keyword>
<protein>
    <submittedName>
        <fullName evidence="7">Deferrochelatase/peroxidase EfeB</fullName>
    </submittedName>
</protein>
<comment type="caution">
    <text evidence="7">The sequence shown here is derived from an EMBL/GenBank/DDBJ whole genome shotgun (WGS) entry which is preliminary data.</text>
</comment>
<evidence type="ECO:0000313" key="8">
    <source>
        <dbReference type="Proteomes" id="UP000548326"/>
    </source>
</evidence>
<comment type="cofactor">
    <cofactor evidence="1">
        <name>heme b</name>
        <dbReference type="ChEBI" id="CHEBI:60344"/>
    </cofactor>
</comment>
<reference evidence="7 8" key="1">
    <citation type="submission" date="2020-08" db="EMBL/GenBank/DDBJ databases">
        <title>Genomic Encyclopedia of Type Strains, Phase IV (KMG-V): Genome sequencing to study the core and pangenomes of soil and plant-associated prokaryotes.</title>
        <authorList>
            <person name="Whitman W."/>
        </authorList>
    </citation>
    <scope>NUCLEOTIDE SEQUENCE [LARGE SCALE GENOMIC DNA]</scope>
    <source>
        <strain evidence="7 8">MP601</strain>
    </source>
</reference>
<evidence type="ECO:0000256" key="4">
    <source>
        <dbReference type="ARBA" id="ARBA00023002"/>
    </source>
</evidence>